<dbReference type="InterPro" id="IPR029058">
    <property type="entry name" value="AB_hydrolase_fold"/>
</dbReference>
<dbReference type="Proteomes" id="UP001521931">
    <property type="component" value="Unassembled WGS sequence"/>
</dbReference>
<evidence type="ECO:0000259" key="1">
    <source>
        <dbReference type="Pfam" id="PF00561"/>
    </source>
</evidence>
<feature type="domain" description="AB hydrolase-1" evidence="1">
    <location>
        <begin position="13"/>
        <end position="240"/>
    </location>
</feature>
<evidence type="ECO:0000313" key="3">
    <source>
        <dbReference type="Proteomes" id="UP001521931"/>
    </source>
</evidence>
<dbReference type="GO" id="GO:0016787">
    <property type="term" value="F:hydrolase activity"/>
    <property type="evidence" value="ECO:0007669"/>
    <property type="project" value="UniProtKB-KW"/>
</dbReference>
<dbReference type="PANTHER" id="PTHR43194">
    <property type="entry name" value="HYDROLASE ALPHA/BETA FOLD FAMILY"/>
    <property type="match status" value="1"/>
</dbReference>
<dbReference type="SUPFAM" id="SSF53474">
    <property type="entry name" value="alpha/beta-Hydrolases"/>
    <property type="match status" value="1"/>
</dbReference>
<reference evidence="2 3" key="1">
    <citation type="submission" date="2022-02" db="EMBL/GenBank/DDBJ databases">
        <title>Uncovering new skin microbiome diversity through culturing and metagenomics.</title>
        <authorList>
            <person name="Conlan S."/>
            <person name="Deming C."/>
            <person name="Nisc Comparative Sequencing Program N."/>
            <person name="Segre J.A."/>
        </authorList>
    </citation>
    <scope>NUCLEOTIDE SEQUENCE [LARGE SCALE GENOMIC DNA]</scope>
    <source>
        <strain evidence="2 3">ACRQZ</strain>
    </source>
</reference>
<dbReference type="Pfam" id="PF00561">
    <property type="entry name" value="Abhydrolase_1"/>
    <property type="match status" value="1"/>
</dbReference>
<sequence length="254" mass="27508">MTDTARHQGEPHTIVALHGWFGWGQGWGADFPELLERAAGQDSTVHWIDYRGYGERLGETGEYTLGEIADDVLARLDAAGVERFTLVGHSMGGAAALRIAARAPERVRAIVGVSPVGATPTPFDDASRQLFEGAPAEDANRAAIIDATTSHRHSQTWVQHLVAESREHSTEESFGRHLQAWTSADFADEVPSDLPALVVVGAHDPALGEATVRETWCRLLPDAEVVVLPESGHYAMLEQPVALADALEPFLRTH</sequence>
<name>A0ABS9PYY7_9MICO</name>
<protein>
    <submittedName>
        <fullName evidence="2">Alpha/beta hydrolase</fullName>
    </submittedName>
</protein>
<keyword evidence="3" id="KW-1185">Reference proteome</keyword>
<accession>A0ABS9PYY7</accession>
<keyword evidence="2" id="KW-0378">Hydrolase</keyword>
<dbReference type="PANTHER" id="PTHR43194:SF2">
    <property type="entry name" value="PEROXISOMAL MEMBRANE PROTEIN LPX1"/>
    <property type="match status" value="1"/>
</dbReference>
<comment type="caution">
    <text evidence="2">The sequence shown here is derived from an EMBL/GenBank/DDBJ whole genome shotgun (WGS) entry which is preliminary data.</text>
</comment>
<proteinExistence type="predicted"/>
<organism evidence="2 3">
    <name type="scientific">Arsenicicoccus bolidensis</name>
    <dbReference type="NCBI Taxonomy" id="229480"/>
    <lineage>
        <taxon>Bacteria</taxon>
        <taxon>Bacillati</taxon>
        <taxon>Actinomycetota</taxon>
        <taxon>Actinomycetes</taxon>
        <taxon>Micrococcales</taxon>
        <taxon>Intrasporangiaceae</taxon>
        <taxon>Arsenicicoccus</taxon>
    </lineage>
</organism>
<dbReference type="InterPro" id="IPR050228">
    <property type="entry name" value="Carboxylesterase_BioH"/>
</dbReference>
<evidence type="ECO:0000313" key="2">
    <source>
        <dbReference type="EMBL" id="MCG7320852.1"/>
    </source>
</evidence>
<dbReference type="RefSeq" id="WP_239262125.1">
    <property type="nucleotide sequence ID" value="NZ_JAKRCV010000005.1"/>
</dbReference>
<dbReference type="Gene3D" id="3.40.50.1820">
    <property type="entry name" value="alpha/beta hydrolase"/>
    <property type="match status" value="1"/>
</dbReference>
<gene>
    <name evidence="2" type="ORF">MHL29_02945</name>
</gene>
<dbReference type="InterPro" id="IPR000073">
    <property type="entry name" value="AB_hydrolase_1"/>
</dbReference>
<dbReference type="EMBL" id="JAKRCV010000005">
    <property type="protein sequence ID" value="MCG7320852.1"/>
    <property type="molecule type" value="Genomic_DNA"/>
</dbReference>